<dbReference type="FunFam" id="3.40.50.620:FF:000093">
    <property type="entry name" value="Glutamyl-Q tRNA(Asp) synthetase"/>
    <property type="match status" value="1"/>
</dbReference>
<dbReference type="PANTHER" id="PTHR43311">
    <property type="entry name" value="GLUTAMATE--TRNA LIGASE"/>
    <property type="match status" value="1"/>
</dbReference>
<keyword evidence="3 7" id="KW-0547">Nucleotide-binding</keyword>
<dbReference type="GO" id="GO:0005829">
    <property type="term" value="C:cytosol"/>
    <property type="evidence" value="ECO:0007669"/>
    <property type="project" value="TreeGrafter"/>
</dbReference>
<dbReference type="InterPro" id="IPR014729">
    <property type="entry name" value="Rossmann-like_a/b/a_fold"/>
</dbReference>
<dbReference type="InterPro" id="IPR022380">
    <property type="entry name" value="Glu-Q_tRNA(Asp)_Synthase"/>
</dbReference>
<proteinExistence type="inferred from homology"/>
<keyword evidence="8" id="KW-0648">Protein biosynthesis</keyword>
<evidence type="ECO:0000313" key="11">
    <source>
        <dbReference type="Proteomes" id="UP000509597"/>
    </source>
</evidence>
<dbReference type="EMBL" id="CP058627">
    <property type="protein sequence ID" value="QLG87721.1"/>
    <property type="molecule type" value="Genomic_DNA"/>
</dbReference>
<feature type="domain" description="Glutamyl/glutaminyl-tRNA synthetase class Ib catalytic" evidence="9">
    <location>
        <begin position="14"/>
        <end position="246"/>
    </location>
</feature>
<keyword evidence="11" id="KW-1185">Reference proteome</keyword>
<dbReference type="Pfam" id="PF00749">
    <property type="entry name" value="tRNA-synt_1c"/>
    <property type="match status" value="1"/>
</dbReference>
<dbReference type="NCBIfam" id="NF004314">
    <property type="entry name" value="PRK05710.1-3"/>
    <property type="match status" value="1"/>
</dbReference>
<evidence type="ECO:0000256" key="7">
    <source>
        <dbReference type="HAMAP-Rule" id="MF_01428"/>
    </source>
</evidence>
<evidence type="ECO:0000313" key="10">
    <source>
        <dbReference type="EMBL" id="QLG87721.1"/>
    </source>
</evidence>
<dbReference type="AlphaFoldDB" id="A0A7H9BIE2"/>
<name>A0A7H9BIE2_9NEIS</name>
<dbReference type="HAMAP" id="MF_01428">
    <property type="entry name" value="Glu_Q_tRNA_synth"/>
    <property type="match status" value="1"/>
</dbReference>
<feature type="binding site" evidence="7">
    <location>
        <position position="106"/>
    </location>
    <ligand>
        <name>Zn(2+)</name>
        <dbReference type="ChEBI" id="CHEBI:29105"/>
    </ligand>
</feature>
<sequence length="314" mass="35549">MQTLTSQNSPYVGRFAPSPTGVLHMGSLMAAVASYLDARKNGGQWLLRIEDLDPPREVPGAAQSILSTLERFGFEWDGAVLWQSQRELRYRAMLERLIEAGAAYQCTCTRKMIQSDGLLGIDGARYVGRCRERSMMETVKAAYRIKVSNDLLEVVDRVQGVVSQRLFDDLGDFVIRRADGLWAYQLAVVVDDADSGVTHIVRGADLLDSTPRQRYVQQVLNLYQPQYLHIPVITNSRGEKLSKQTLAPALLSSNEAAQLWQALYLLWQQPLIDMKAAPLFELWEWALESWDVAKIPQKRSVAVTIDRKNEYKFL</sequence>
<dbReference type="InterPro" id="IPR000924">
    <property type="entry name" value="Glu/Gln-tRNA-synth"/>
</dbReference>
<dbReference type="PANTHER" id="PTHR43311:SF1">
    <property type="entry name" value="GLUTAMYL-Q TRNA(ASP) SYNTHETASE"/>
    <property type="match status" value="1"/>
</dbReference>
<accession>A0A7H9BIE2</accession>
<feature type="short sequence motif" description="'HIGH' region" evidence="7">
    <location>
        <begin position="17"/>
        <end position="27"/>
    </location>
</feature>
<keyword evidence="4 7" id="KW-0862">Zinc</keyword>
<feature type="binding site" evidence="7">
    <location>
        <position position="108"/>
    </location>
    <ligand>
        <name>Zn(2+)</name>
        <dbReference type="ChEBI" id="CHEBI:29105"/>
    </ligand>
</feature>
<evidence type="ECO:0000256" key="2">
    <source>
        <dbReference type="ARBA" id="ARBA00022723"/>
    </source>
</evidence>
<comment type="similarity">
    <text evidence="7">Belongs to the class-I aminoacyl-tRNA synthetase family. GluQ subfamily.</text>
</comment>
<protein>
    <recommendedName>
        <fullName evidence="7">Glutamyl-Q tRNA(Asp) synthetase</fullName>
        <shortName evidence="7">Glu-Q-RSs</shortName>
        <ecNumber evidence="7">6.1.1.-</ecNumber>
    </recommendedName>
</protein>
<dbReference type="RefSeq" id="WP_179357802.1">
    <property type="nucleotide sequence ID" value="NZ_CP058627.1"/>
</dbReference>
<feature type="binding site" evidence="7">
    <location>
        <position position="202"/>
    </location>
    <ligand>
        <name>L-glutamate</name>
        <dbReference type="ChEBI" id="CHEBI:29985"/>
    </ligand>
</feature>
<evidence type="ECO:0000256" key="6">
    <source>
        <dbReference type="ARBA" id="ARBA00023146"/>
    </source>
</evidence>
<keyword evidence="2 7" id="KW-0479">Metal-binding</keyword>
<dbReference type="EC" id="6.1.1.-" evidence="7"/>
<keyword evidence="1 7" id="KW-0436">Ligase</keyword>
<organism evidence="10 11">
    <name type="scientific">Chitinibacter bivalviorum</name>
    <dbReference type="NCBI Taxonomy" id="2739434"/>
    <lineage>
        <taxon>Bacteria</taxon>
        <taxon>Pseudomonadati</taxon>
        <taxon>Pseudomonadota</taxon>
        <taxon>Betaproteobacteria</taxon>
        <taxon>Neisseriales</taxon>
        <taxon>Chitinibacteraceae</taxon>
        <taxon>Chitinibacter</taxon>
    </lineage>
</organism>
<evidence type="ECO:0000256" key="5">
    <source>
        <dbReference type="ARBA" id="ARBA00022840"/>
    </source>
</evidence>
<keyword evidence="6 7" id="KW-0030">Aminoacyl-tRNA synthetase</keyword>
<reference evidence="10 11" key="1">
    <citation type="submission" date="2020-07" db="EMBL/GenBank/DDBJ databases">
        <title>Complete genome sequence of Chitinibacter sp. 2T18.</title>
        <authorList>
            <person name="Bae J.-W."/>
            <person name="Choi J.-W."/>
        </authorList>
    </citation>
    <scope>NUCLEOTIDE SEQUENCE [LARGE SCALE GENOMIC DNA]</scope>
    <source>
        <strain evidence="10 11">2T18</strain>
    </source>
</reference>
<keyword evidence="5 7" id="KW-0067">ATP-binding</keyword>
<dbReference type="GO" id="GO:0005524">
    <property type="term" value="F:ATP binding"/>
    <property type="evidence" value="ECO:0007669"/>
    <property type="project" value="UniProtKB-KW"/>
</dbReference>
<evidence type="ECO:0000256" key="1">
    <source>
        <dbReference type="ARBA" id="ARBA00022598"/>
    </source>
</evidence>
<feature type="binding site" evidence="7">
    <location>
        <position position="184"/>
    </location>
    <ligand>
        <name>L-glutamate</name>
        <dbReference type="ChEBI" id="CHEBI:29985"/>
    </ligand>
</feature>
<evidence type="ECO:0000256" key="4">
    <source>
        <dbReference type="ARBA" id="ARBA00022833"/>
    </source>
</evidence>
<feature type="binding site" evidence="7">
    <location>
        <begin position="14"/>
        <end position="18"/>
    </location>
    <ligand>
        <name>L-glutamate</name>
        <dbReference type="ChEBI" id="CHEBI:29985"/>
    </ligand>
</feature>
<feature type="binding site" evidence="7">
    <location>
        <position position="50"/>
    </location>
    <ligand>
        <name>L-glutamate</name>
        <dbReference type="ChEBI" id="CHEBI:29985"/>
    </ligand>
</feature>
<dbReference type="GO" id="GO:0006400">
    <property type="term" value="P:tRNA modification"/>
    <property type="evidence" value="ECO:0007669"/>
    <property type="project" value="InterPro"/>
</dbReference>
<feature type="binding site" evidence="7">
    <location>
        <position position="126"/>
    </location>
    <ligand>
        <name>Zn(2+)</name>
        <dbReference type="ChEBI" id="CHEBI:29105"/>
    </ligand>
</feature>
<dbReference type="InterPro" id="IPR020058">
    <property type="entry name" value="Glu/Gln-tRNA-synth_Ib_cat-dom"/>
</dbReference>
<dbReference type="NCBIfam" id="TIGR03838">
    <property type="entry name" value="queuosine_YadB"/>
    <property type="match status" value="1"/>
</dbReference>
<dbReference type="SUPFAM" id="SSF52374">
    <property type="entry name" value="Nucleotidylyl transferase"/>
    <property type="match status" value="1"/>
</dbReference>
<dbReference type="GO" id="GO:0004818">
    <property type="term" value="F:glutamate-tRNA ligase activity"/>
    <property type="evidence" value="ECO:0007669"/>
    <property type="project" value="TreeGrafter"/>
</dbReference>
<feature type="binding site" evidence="7">
    <location>
        <position position="243"/>
    </location>
    <ligand>
        <name>ATP</name>
        <dbReference type="ChEBI" id="CHEBI:30616"/>
    </ligand>
</feature>
<feature type="short sequence motif" description="'KMSKS' region" evidence="7">
    <location>
        <begin position="240"/>
        <end position="244"/>
    </location>
</feature>
<comment type="cofactor">
    <cofactor evidence="7">
        <name>Zn(2+)</name>
        <dbReference type="ChEBI" id="CHEBI:29105"/>
    </cofactor>
    <text evidence="7">Binds 1 zinc ion per subunit.</text>
</comment>
<evidence type="ECO:0000259" key="9">
    <source>
        <dbReference type="Pfam" id="PF00749"/>
    </source>
</evidence>
<dbReference type="KEGG" id="chiz:HQ393_05325"/>
<dbReference type="InterPro" id="IPR049940">
    <property type="entry name" value="GluQ/Sye"/>
</dbReference>
<dbReference type="GO" id="GO:0008270">
    <property type="term" value="F:zinc ion binding"/>
    <property type="evidence" value="ECO:0007669"/>
    <property type="project" value="UniProtKB-UniRule"/>
</dbReference>
<feature type="binding site" evidence="7">
    <location>
        <position position="130"/>
    </location>
    <ligand>
        <name>Zn(2+)</name>
        <dbReference type="ChEBI" id="CHEBI:29105"/>
    </ligand>
</feature>
<evidence type="ECO:0000256" key="3">
    <source>
        <dbReference type="ARBA" id="ARBA00022741"/>
    </source>
</evidence>
<gene>
    <name evidence="10" type="primary">gluQRS</name>
    <name evidence="7" type="synonym">gluQ</name>
    <name evidence="10" type="ORF">HQ393_05325</name>
</gene>
<dbReference type="Proteomes" id="UP000509597">
    <property type="component" value="Chromosome"/>
</dbReference>
<dbReference type="GO" id="GO:0006424">
    <property type="term" value="P:glutamyl-tRNA aminoacylation"/>
    <property type="evidence" value="ECO:0007669"/>
    <property type="project" value="InterPro"/>
</dbReference>
<dbReference type="PRINTS" id="PR00987">
    <property type="entry name" value="TRNASYNTHGLU"/>
</dbReference>
<dbReference type="Gene3D" id="3.40.50.620">
    <property type="entry name" value="HUPs"/>
    <property type="match status" value="1"/>
</dbReference>
<evidence type="ECO:0000256" key="8">
    <source>
        <dbReference type="RuleBase" id="RU363037"/>
    </source>
</evidence>
<comment type="function">
    <text evidence="7">Catalyzes the tRNA-independent activation of glutamate in presence of ATP and the subsequent transfer of glutamate onto a tRNA(Asp). Glutamate is transferred on the 2-amino-5-(4,5-dihydroxy-2-cyclopenten-1-yl) moiety of the queuosine in the wobble position of the QUC anticodon.</text>
</comment>